<dbReference type="InterPro" id="IPR038973">
    <property type="entry name" value="MutL/Mlh/Pms-like"/>
</dbReference>
<name>A0A644T3R8_9ZZZZ</name>
<dbReference type="SMART" id="SM01340">
    <property type="entry name" value="DNA_mis_repair"/>
    <property type="match status" value="1"/>
</dbReference>
<proteinExistence type="inferred from homology"/>
<dbReference type="InterPro" id="IPR042121">
    <property type="entry name" value="MutL_C_regsub"/>
</dbReference>
<dbReference type="GO" id="GO:0005524">
    <property type="term" value="F:ATP binding"/>
    <property type="evidence" value="ECO:0007669"/>
    <property type="project" value="InterPro"/>
</dbReference>
<dbReference type="InterPro" id="IPR042120">
    <property type="entry name" value="MutL_C_dimsub"/>
</dbReference>
<dbReference type="InterPro" id="IPR036890">
    <property type="entry name" value="HATPase_C_sf"/>
</dbReference>
<dbReference type="GO" id="GO:0006298">
    <property type="term" value="P:mismatch repair"/>
    <property type="evidence" value="ECO:0007669"/>
    <property type="project" value="InterPro"/>
</dbReference>
<dbReference type="Pfam" id="PF01119">
    <property type="entry name" value="DNA_mis_repair"/>
    <property type="match status" value="1"/>
</dbReference>
<dbReference type="PANTHER" id="PTHR10073:SF12">
    <property type="entry name" value="DNA MISMATCH REPAIR PROTEIN MLH1"/>
    <property type="match status" value="1"/>
</dbReference>
<dbReference type="InterPro" id="IPR002099">
    <property type="entry name" value="MutL/Mlh/PMS"/>
</dbReference>
<dbReference type="PROSITE" id="PS00058">
    <property type="entry name" value="DNA_MISMATCH_REPAIR_1"/>
    <property type="match status" value="1"/>
</dbReference>
<gene>
    <name evidence="6" type="primary">mutL_3</name>
    <name evidence="6" type="ORF">SDC9_06142</name>
</gene>
<dbReference type="InterPro" id="IPR020568">
    <property type="entry name" value="Ribosomal_Su5_D2-typ_SF"/>
</dbReference>
<evidence type="ECO:0000259" key="4">
    <source>
        <dbReference type="SMART" id="SM00853"/>
    </source>
</evidence>
<dbReference type="InterPro" id="IPR020667">
    <property type="entry name" value="DNA_mismatch_repair_MutL"/>
</dbReference>
<comment type="caution">
    <text evidence="6">The sequence shown here is derived from an EMBL/GenBank/DDBJ whole genome shotgun (WGS) entry which is preliminary data.</text>
</comment>
<keyword evidence="2" id="KW-0227">DNA damage</keyword>
<comment type="similarity">
    <text evidence="1">Belongs to the DNA mismatch repair MutL/HexB family.</text>
</comment>
<dbReference type="FunFam" id="3.30.565.10:FF:000003">
    <property type="entry name" value="DNA mismatch repair endonuclease MutL"/>
    <property type="match status" value="1"/>
</dbReference>
<dbReference type="CDD" id="cd16926">
    <property type="entry name" value="HATPase_MutL-MLH-PMS-like"/>
    <property type="match status" value="1"/>
</dbReference>
<dbReference type="Gene3D" id="3.30.565.10">
    <property type="entry name" value="Histidine kinase-like ATPase, C-terminal domain"/>
    <property type="match status" value="1"/>
</dbReference>
<dbReference type="SUPFAM" id="SSF54211">
    <property type="entry name" value="Ribosomal protein S5 domain 2-like"/>
    <property type="match status" value="1"/>
</dbReference>
<dbReference type="Pfam" id="PF08676">
    <property type="entry name" value="MutL_C"/>
    <property type="match status" value="1"/>
</dbReference>
<dbReference type="GO" id="GO:0030983">
    <property type="term" value="F:mismatched DNA binding"/>
    <property type="evidence" value="ECO:0007669"/>
    <property type="project" value="InterPro"/>
</dbReference>
<dbReference type="InterPro" id="IPR014790">
    <property type="entry name" value="MutL_C"/>
</dbReference>
<dbReference type="PANTHER" id="PTHR10073">
    <property type="entry name" value="DNA MISMATCH REPAIR PROTEIN MLH, PMS, MUTL"/>
    <property type="match status" value="1"/>
</dbReference>
<dbReference type="AlphaFoldDB" id="A0A644T3R8"/>
<evidence type="ECO:0000256" key="3">
    <source>
        <dbReference type="ARBA" id="ARBA00023204"/>
    </source>
</evidence>
<dbReference type="GO" id="GO:0032300">
    <property type="term" value="C:mismatch repair complex"/>
    <property type="evidence" value="ECO:0007669"/>
    <property type="project" value="InterPro"/>
</dbReference>
<reference evidence="6" key="1">
    <citation type="submission" date="2019-08" db="EMBL/GenBank/DDBJ databases">
        <authorList>
            <person name="Kucharzyk K."/>
            <person name="Murdoch R.W."/>
            <person name="Higgins S."/>
            <person name="Loffler F."/>
        </authorList>
    </citation>
    <scope>NUCLEOTIDE SEQUENCE</scope>
</reference>
<organism evidence="6">
    <name type="scientific">bioreactor metagenome</name>
    <dbReference type="NCBI Taxonomy" id="1076179"/>
    <lineage>
        <taxon>unclassified sequences</taxon>
        <taxon>metagenomes</taxon>
        <taxon>ecological metagenomes</taxon>
    </lineage>
</organism>
<evidence type="ECO:0000259" key="5">
    <source>
        <dbReference type="SMART" id="SM01340"/>
    </source>
</evidence>
<dbReference type="GO" id="GO:0140664">
    <property type="term" value="F:ATP-dependent DNA damage sensor activity"/>
    <property type="evidence" value="ECO:0007669"/>
    <property type="project" value="InterPro"/>
</dbReference>
<sequence>MSEKLTIHVLDENTSNKIAAGEVVERPASVVKELVENSIDAHSSKIEVEICDGGVKFIRVSDDGIGMATVDAKLAILRHATSKIQFVDDLAQISSLGFRGEALPSIASVSRFSLTTRLHKEPFATLVEVQGGKITETRESGGNVGTTITVSDLFYNTPARQKFLKTNATENGYISTILTKLALSHPEISLRFINNNKLVFSTPGTNDLANTIASIYGHKTASELLSVSYVDNGIEISGFLSKPSILKSSRNWQTFMVNSRVIQSRFIAKAIDSAYHSLLPKTGYPLAVINITLPQDYIDVNVHPQKSEVKFSNEQIIYRLVYKAISKALKEATQDHQNIAANLEIPVKKLHINTTFNSPRVSQEQQQTVSLWRDEPISFGTVQKIIQEENSIVCYDTVADGMALPDENEQQLSFQPLGQIEDCYIVARGEDGLYIIDQHAAHERILYDRMYNAAGRIPVQQLLTPLFMEFDSTELNIVEANAEVFHSLGFTLDLVGPNTMRLLEVPSDIPISEVEAIIREILTTLSNMQSPAPGELRHACLQTAACRAAIKAGDTLNMRQIKALLEDLFSTELPYNCPHGRPAIIKFGAKDLAKMFKRT</sequence>
<dbReference type="InterPro" id="IPR014762">
    <property type="entry name" value="DNA_mismatch_repair_CS"/>
</dbReference>
<dbReference type="Gene3D" id="3.30.1540.20">
    <property type="entry name" value="MutL, C-terminal domain, dimerisation subdomain"/>
    <property type="match status" value="1"/>
</dbReference>
<evidence type="ECO:0000256" key="2">
    <source>
        <dbReference type="ARBA" id="ARBA00022763"/>
    </source>
</evidence>
<dbReference type="Gene3D" id="3.30.230.10">
    <property type="match status" value="1"/>
</dbReference>
<dbReference type="InterPro" id="IPR013507">
    <property type="entry name" value="DNA_mismatch_S5_2-like"/>
</dbReference>
<dbReference type="HAMAP" id="MF_00149">
    <property type="entry name" value="DNA_mis_repair"/>
    <property type="match status" value="1"/>
</dbReference>
<accession>A0A644T3R8</accession>
<dbReference type="InterPro" id="IPR014721">
    <property type="entry name" value="Ribsml_uS5_D2-typ_fold_subgr"/>
</dbReference>
<feature type="domain" description="MutL C-terminal dimerisation" evidence="4">
    <location>
        <begin position="416"/>
        <end position="556"/>
    </location>
</feature>
<dbReference type="CDD" id="cd00782">
    <property type="entry name" value="MutL_Trans"/>
    <property type="match status" value="1"/>
</dbReference>
<feature type="domain" description="DNA mismatch repair protein S5" evidence="5">
    <location>
        <begin position="212"/>
        <end position="330"/>
    </location>
</feature>
<dbReference type="Gene3D" id="3.30.1370.100">
    <property type="entry name" value="MutL, C-terminal domain, regulatory subdomain"/>
    <property type="match status" value="1"/>
</dbReference>
<dbReference type="Pfam" id="PF13589">
    <property type="entry name" value="HATPase_c_3"/>
    <property type="match status" value="1"/>
</dbReference>
<dbReference type="NCBIfam" id="TIGR00585">
    <property type="entry name" value="mutl"/>
    <property type="match status" value="1"/>
</dbReference>
<dbReference type="SUPFAM" id="SSF55874">
    <property type="entry name" value="ATPase domain of HSP90 chaperone/DNA topoisomerase II/histidine kinase"/>
    <property type="match status" value="1"/>
</dbReference>
<dbReference type="EMBL" id="VSSQ01000012">
    <property type="protein sequence ID" value="MPL60581.1"/>
    <property type="molecule type" value="Genomic_DNA"/>
</dbReference>
<dbReference type="GO" id="GO:0016887">
    <property type="term" value="F:ATP hydrolysis activity"/>
    <property type="evidence" value="ECO:0007669"/>
    <property type="project" value="InterPro"/>
</dbReference>
<evidence type="ECO:0000313" key="6">
    <source>
        <dbReference type="EMBL" id="MPL60581.1"/>
    </source>
</evidence>
<dbReference type="InterPro" id="IPR037198">
    <property type="entry name" value="MutL_C_sf"/>
</dbReference>
<evidence type="ECO:0000256" key="1">
    <source>
        <dbReference type="ARBA" id="ARBA00006082"/>
    </source>
</evidence>
<dbReference type="SMART" id="SM00853">
    <property type="entry name" value="MutL_C"/>
    <property type="match status" value="1"/>
</dbReference>
<dbReference type="SUPFAM" id="SSF118116">
    <property type="entry name" value="DNA mismatch repair protein MutL"/>
    <property type="match status" value="1"/>
</dbReference>
<protein>
    <submittedName>
        <fullName evidence="6">DNA mismatch repair protein MutL</fullName>
    </submittedName>
</protein>
<keyword evidence="3" id="KW-0234">DNA repair</keyword>